<dbReference type="AlphaFoldDB" id="A0A2T4IED6"/>
<organism evidence="3 4">
    <name type="scientific">Pseudothauera lacus</name>
    <dbReference type="NCBI Taxonomy" id="2136175"/>
    <lineage>
        <taxon>Bacteria</taxon>
        <taxon>Pseudomonadati</taxon>
        <taxon>Pseudomonadota</taxon>
        <taxon>Betaproteobacteria</taxon>
        <taxon>Rhodocyclales</taxon>
        <taxon>Zoogloeaceae</taxon>
        <taxon>Pseudothauera</taxon>
    </lineage>
</organism>
<gene>
    <name evidence="3" type="primary">prsT</name>
    <name evidence="3" type="ORF">C8261_11240</name>
</gene>
<dbReference type="NCBIfam" id="TIGR02917">
    <property type="entry name" value="PEP_TPR_lipo"/>
    <property type="match status" value="1"/>
</dbReference>
<reference evidence="3 4" key="1">
    <citation type="submission" date="2018-03" db="EMBL/GenBank/DDBJ databases">
        <authorList>
            <person name="Keele B.F."/>
        </authorList>
    </citation>
    <scope>NUCLEOTIDE SEQUENCE [LARGE SCALE GENOMIC DNA]</scope>
    <source>
        <strain evidence="3 4">D20</strain>
    </source>
</reference>
<keyword evidence="4" id="KW-1185">Reference proteome</keyword>
<feature type="repeat" description="TPR" evidence="1">
    <location>
        <begin position="822"/>
        <end position="855"/>
    </location>
</feature>
<dbReference type="EMBL" id="PZKC01000008">
    <property type="protein sequence ID" value="PTD96142.1"/>
    <property type="molecule type" value="Genomic_DNA"/>
</dbReference>
<evidence type="ECO:0000256" key="1">
    <source>
        <dbReference type="PROSITE-ProRule" id="PRU00339"/>
    </source>
</evidence>
<keyword evidence="2" id="KW-1133">Transmembrane helix</keyword>
<dbReference type="SMART" id="SM00028">
    <property type="entry name" value="TPR"/>
    <property type="match status" value="16"/>
</dbReference>
<dbReference type="InterPro" id="IPR011990">
    <property type="entry name" value="TPR-like_helical_dom_sf"/>
</dbReference>
<proteinExistence type="predicted"/>
<comment type="caution">
    <text evidence="3">The sequence shown here is derived from an EMBL/GenBank/DDBJ whole genome shotgun (WGS) entry which is preliminary data.</text>
</comment>
<keyword evidence="1" id="KW-0802">TPR repeat</keyword>
<keyword evidence="2" id="KW-0812">Transmembrane</keyword>
<dbReference type="InterPro" id="IPR014266">
    <property type="entry name" value="PEP-CTERM_TPR_PrsT"/>
</dbReference>
<evidence type="ECO:0000313" key="3">
    <source>
        <dbReference type="EMBL" id="PTD96142.1"/>
    </source>
</evidence>
<dbReference type="PROSITE" id="PS50005">
    <property type="entry name" value="TPR"/>
    <property type="match status" value="3"/>
</dbReference>
<evidence type="ECO:0000313" key="4">
    <source>
        <dbReference type="Proteomes" id="UP000241193"/>
    </source>
</evidence>
<dbReference type="Pfam" id="PF13174">
    <property type="entry name" value="TPR_6"/>
    <property type="match status" value="1"/>
</dbReference>
<dbReference type="PANTHER" id="PTHR12558:SF13">
    <property type="entry name" value="CELL DIVISION CYCLE PROTEIN 27 HOMOLOG"/>
    <property type="match status" value="1"/>
</dbReference>
<dbReference type="Pfam" id="PF13432">
    <property type="entry name" value="TPR_16"/>
    <property type="match status" value="2"/>
</dbReference>
<dbReference type="PANTHER" id="PTHR12558">
    <property type="entry name" value="CELL DIVISION CYCLE 16,23,27"/>
    <property type="match status" value="1"/>
</dbReference>
<dbReference type="Pfam" id="PF14559">
    <property type="entry name" value="TPR_19"/>
    <property type="match status" value="6"/>
</dbReference>
<dbReference type="InterPro" id="IPR019734">
    <property type="entry name" value="TPR_rpt"/>
</dbReference>
<protein>
    <submittedName>
        <fullName evidence="3">PEP-CTERM system TPR-repeat protein PrsT</fullName>
    </submittedName>
</protein>
<dbReference type="SUPFAM" id="SSF48452">
    <property type="entry name" value="TPR-like"/>
    <property type="match status" value="5"/>
</dbReference>
<name>A0A2T4IED6_9RHOO</name>
<dbReference type="Gene3D" id="1.25.40.10">
    <property type="entry name" value="Tetratricopeptide repeat domain"/>
    <property type="match status" value="6"/>
</dbReference>
<dbReference type="Proteomes" id="UP000241193">
    <property type="component" value="Unassembled WGS sequence"/>
</dbReference>
<accession>A0A2T4IED6</accession>
<sequence length="976" mass="104606">MVNALMNCCRVSGHRAPVPLASRATAATIADCHSDAIAGTFMRLLVKSLLAAGVLAVAAMPALASVAQASSYYEDALQRYEQKDLPGAIIQLRNALQADRSMLAAHVLMGKALLGSGDPAGAEQRFDEALRLGVNPAEVITLLGQAYIMQGKHETLLQRVTTSGLPRAQQVGVLVLRANAQAERQNIPAALASLDEARALDPDSVAVRLAQATLRQARGESALAARLVDEALLLAPEDATVWNMRGSVQQSTGDLQGAMASYAKALALAPDYLEPRVTRAGLLIDLGRVDEAERELAEIARLTQLEPRVSYMRALIATRRGDRIATKAALEEAIQLLDALPAAVLANNKQMLLLSALAHYNLGNRETASDRLNTYLRRYPGDAAGAKLLARLHLDMGRHASAAALLEPLRRRSPDDPRVLSLLAATYMQQGNYSAAVELLDQAVRTSDGAADILAELGIGLAASGRIDEAVAQLRQAWEQDRKQTRTGMVLATLYLRAGQSAQALELLDVVARNEPSNLSVLNMLGVARVAAGDPAGGRRAYEQVLAQSPANQVAILNLSALDMSEGKPDAARQRLLELLRRDEGHVQAMMEMATLEERVNRPAEAVRWLDKARGNPDAAVSAGLRLAELHLRTGAGDKALTVAREVLLRAPQNLAALGLVVRAQLSMGDRDGARQTLADMARRAADDPAANFELARLQLAAGNAADALVSLDKVLAVQPDFVPALILSAEVEIRRREFGAAEQRIRRLAEAPRGVALRLQGDLAMARGQHAAAVTAYGNALARDDSADVAVRLFRAHAAAGGLARGAEFLRAWLKNHPDNTVVLRSMGDAELQLGNLAAARAAYERILALRPDEAMVWNNLAHVAAAQNDDAATAFAERAHALRPADAAVIDTYGWLLFRQGQVERGLALLREARLRNAADPEIRYHLAAALARSGRTAEAREELAQAFRMNATFPDIEAARALQAELEKQAAGR</sequence>
<feature type="repeat" description="TPR" evidence="1">
    <location>
        <begin position="417"/>
        <end position="450"/>
    </location>
</feature>
<feature type="repeat" description="TPR" evidence="1">
    <location>
        <begin position="239"/>
        <end position="272"/>
    </location>
</feature>
<keyword evidence="2" id="KW-0472">Membrane</keyword>
<reference evidence="3 4" key="2">
    <citation type="submission" date="2018-04" db="EMBL/GenBank/DDBJ databases">
        <title>Thauera lacus sp. nov., isolated from an saline lake in Inner Mongolia, China.</title>
        <authorList>
            <person name="Liang Q.-Y."/>
        </authorList>
    </citation>
    <scope>NUCLEOTIDE SEQUENCE [LARGE SCALE GENOMIC DNA]</scope>
    <source>
        <strain evidence="3 4">D20</strain>
    </source>
</reference>
<feature type="transmembrane region" description="Helical" evidence="2">
    <location>
        <begin position="44"/>
        <end position="64"/>
    </location>
</feature>
<evidence type="ECO:0000256" key="2">
    <source>
        <dbReference type="SAM" id="Phobius"/>
    </source>
</evidence>
<dbReference type="Pfam" id="PF13428">
    <property type="entry name" value="TPR_14"/>
    <property type="match status" value="1"/>
</dbReference>